<evidence type="ECO:0000256" key="10">
    <source>
        <dbReference type="ARBA" id="ARBA00048743"/>
    </source>
</evidence>
<feature type="binding site" evidence="12">
    <location>
        <begin position="11"/>
        <end position="18"/>
    </location>
    <ligand>
        <name>ATP</name>
        <dbReference type="ChEBI" id="CHEBI:30616"/>
    </ligand>
</feature>
<keyword evidence="6 12" id="KW-0547">Nucleotide-binding</keyword>
<dbReference type="GO" id="GO:0005524">
    <property type="term" value="F:ATP binding"/>
    <property type="evidence" value="ECO:0007669"/>
    <property type="project" value="UniProtKB-UniRule"/>
</dbReference>
<dbReference type="PANTHER" id="PTHR10344">
    <property type="entry name" value="THYMIDYLATE KINASE"/>
    <property type="match status" value="1"/>
</dbReference>
<keyword evidence="4 12" id="KW-0808">Transferase</keyword>
<dbReference type="Gene3D" id="3.40.50.300">
    <property type="entry name" value="P-loop containing nucleotide triphosphate hydrolases"/>
    <property type="match status" value="1"/>
</dbReference>
<dbReference type="InterPro" id="IPR018095">
    <property type="entry name" value="Thymidylate_kin_CS"/>
</dbReference>
<dbReference type="GO" id="GO:0005829">
    <property type="term" value="C:cytosol"/>
    <property type="evidence" value="ECO:0007669"/>
    <property type="project" value="TreeGrafter"/>
</dbReference>
<dbReference type="RefSeq" id="WP_109252417.1">
    <property type="nucleotide sequence ID" value="NZ_QEXV01000003.1"/>
</dbReference>
<organism evidence="14 15">
    <name type="scientific">Marinicauda salina</name>
    <dbReference type="NCBI Taxonomy" id="2135793"/>
    <lineage>
        <taxon>Bacteria</taxon>
        <taxon>Pseudomonadati</taxon>
        <taxon>Pseudomonadota</taxon>
        <taxon>Alphaproteobacteria</taxon>
        <taxon>Maricaulales</taxon>
        <taxon>Maricaulaceae</taxon>
        <taxon>Marinicauda</taxon>
    </lineage>
</organism>
<comment type="function">
    <text evidence="11 12">Phosphorylation of dTMP to form dTDP in both de novo and salvage pathways of dTTP synthesis.</text>
</comment>
<dbReference type="NCBIfam" id="TIGR00041">
    <property type="entry name" value="DTMP_kinase"/>
    <property type="match status" value="1"/>
</dbReference>
<evidence type="ECO:0000256" key="3">
    <source>
        <dbReference type="ARBA" id="ARBA00017144"/>
    </source>
</evidence>
<dbReference type="GO" id="GO:0004798">
    <property type="term" value="F:dTMP kinase activity"/>
    <property type="evidence" value="ECO:0007669"/>
    <property type="project" value="UniProtKB-UniRule"/>
</dbReference>
<evidence type="ECO:0000256" key="2">
    <source>
        <dbReference type="ARBA" id="ARBA00012980"/>
    </source>
</evidence>
<evidence type="ECO:0000259" key="13">
    <source>
        <dbReference type="Pfam" id="PF02223"/>
    </source>
</evidence>
<dbReference type="OrthoDB" id="9774907at2"/>
<protein>
    <recommendedName>
        <fullName evidence="3 12">Thymidylate kinase</fullName>
        <ecNumber evidence="2 12">2.7.4.9</ecNumber>
    </recommendedName>
    <alternativeName>
        <fullName evidence="9 12">dTMP kinase</fullName>
    </alternativeName>
</protein>
<evidence type="ECO:0000256" key="9">
    <source>
        <dbReference type="ARBA" id="ARBA00029962"/>
    </source>
</evidence>
<dbReference type="InterPro" id="IPR018094">
    <property type="entry name" value="Thymidylate_kinase"/>
</dbReference>
<name>A0A2U2BT81_9PROT</name>
<evidence type="ECO:0000256" key="4">
    <source>
        <dbReference type="ARBA" id="ARBA00022679"/>
    </source>
</evidence>
<dbReference type="Pfam" id="PF02223">
    <property type="entry name" value="Thymidylate_kin"/>
    <property type="match status" value="1"/>
</dbReference>
<comment type="similarity">
    <text evidence="1 12">Belongs to the thymidylate kinase family.</text>
</comment>
<reference evidence="15" key="1">
    <citation type="submission" date="2018-05" db="EMBL/GenBank/DDBJ databases">
        <authorList>
            <person name="Liu B.-T."/>
        </authorList>
    </citation>
    <scope>NUCLEOTIDE SEQUENCE [LARGE SCALE GENOMIC DNA]</scope>
    <source>
        <strain evidence="15">WD6-1</strain>
    </source>
</reference>
<dbReference type="EC" id="2.7.4.9" evidence="2 12"/>
<dbReference type="FunFam" id="3.40.50.300:FF:000225">
    <property type="entry name" value="Thymidylate kinase"/>
    <property type="match status" value="1"/>
</dbReference>
<proteinExistence type="inferred from homology"/>
<evidence type="ECO:0000256" key="6">
    <source>
        <dbReference type="ARBA" id="ARBA00022741"/>
    </source>
</evidence>
<dbReference type="GO" id="GO:0006227">
    <property type="term" value="P:dUDP biosynthetic process"/>
    <property type="evidence" value="ECO:0007669"/>
    <property type="project" value="TreeGrafter"/>
</dbReference>
<comment type="catalytic activity">
    <reaction evidence="10 12">
        <text>dTMP + ATP = dTDP + ADP</text>
        <dbReference type="Rhea" id="RHEA:13517"/>
        <dbReference type="ChEBI" id="CHEBI:30616"/>
        <dbReference type="ChEBI" id="CHEBI:58369"/>
        <dbReference type="ChEBI" id="CHEBI:63528"/>
        <dbReference type="ChEBI" id="CHEBI:456216"/>
        <dbReference type="EC" id="2.7.4.9"/>
    </reaction>
</comment>
<dbReference type="EMBL" id="QEXV01000003">
    <property type="protein sequence ID" value="PWE17186.1"/>
    <property type="molecule type" value="Genomic_DNA"/>
</dbReference>
<evidence type="ECO:0000313" key="15">
    <source>
        <dbReference type="Proteomes" id="UP000245168"/>
    </source>
</evidence>
<evidence type="ECO:0000256" key="8">
    <source>
        <dbReference type="ARBA" id="ARBA00022840"/>
    </source>
</evidence>
<accession>A0A2U2BT81</accession>
<evidence type="ECO:0000256" key="11">
    <source>
        <dbReference type="ARBA" id="ARBA00057735"/>
    </source>
</evidence>
<dbReference type="PANTHER" id="PTHR10344:SF4">
    <property type="entry name" value="UMP-CMP KINASE 2, MITOCHONDRIAL"/>
    <property type="match status" value="1"/>
</dbReference>
<dbReference type="GO" id="GO:0006233">
    <property type="term" value="P:dTDP biosynthetic process"/>
    <property type="evidence" value="ECO:0007669"/>
    <property type="project" value="InterPro"/>
</dbReference>
<keyword evidence="15" id="KW-1185">Reference proteome</keyword>
<evidence type="ECO:0000256" key="5">
    <source>
        <dbReference type="ARBA" id="ARBA00022727"/>
    </source>
</evidence>
<dbReference type="Proteomes" id="UP000245168">
    <property type="component" value="Unassembled WGS sequence"/>
</dbReference>
<keyword evidence="5 12" id="KW-0545">Nucleotide biosynthesis</keyword>
<dbReference type="GO" id="GO:0006235">
    <property type="term" value="P:dTTP biosynthetic process"/>
    <property type="evidence" value="ECO:0007669"/>
    <property type="project" value="UniProtKB-UniRule"/>
</dbReference>
<sequence>MARGRFITLEGGEGAGKSTLALALAAGLAARGVETDLTREPGGTADAELIRQLLVTGEADRWSPISETLLLYAARADHVERRIRPALDRGDWVICDRFADSTRAYQGAAGKLDPDRIDAIHAATLGGFAPDLTLIVDLDPAEGLKRAEKRGEARTRFEARDLAFHRALRDGFLEIARREPDRCVVLDGRLDPDALAAAALEVVDQRLGAKA</sequence>
<keyword evidence="7 12" id="KW-0418">Kinase</keyword>
<evidence type="ECO:0000256" key="1">
    <source>
        <dbReference type="ARBA" id="ARBA00009776"/>
    </source>
</evidence>
<evidence type="ECO:0000256" key="7">
    <source>
        <dbReference type="ARBA" id="ARBA00022777"/>
    </source>
</evidence>
<dbReference type="InterPro" id="IPR039430">
    <property type="entry name" value="Thymidylate_kin-like_dom"/>
</dbReference>
<dbReference type="CDD" id="cd01672">
    <property type="entry name" value="TMPK"/>
    <property type="match status" value="1"/>
</dbReference>
<feature type="domain" description="Thymidylate kinase-like" evidence="13">
    <location>
        <begin position="9"/>
        <end position="190"/>
    </location>
</feature>
<dbReference type="PROSITE" id="PS01331">
    <property type="entry name" value="THYMIDYLATE_KINASE"/>
    <property type="match status" value="1"/>
</dbReference>
<keyword evidence="8 12" id="KW-0067">ATP-binding</keyword>
<gene>
    <name evidence="12" type="primary">tmk</name>
    <name evidence="14" type="ORF">DDZ18_05685</name>
</gene>
<dbReference type="AlphaFoldDB" id="A0A2U2BT81"/>
<evidence type="ECO:0000256" key="12">
    <source>
        <dbReference type="HAMAP-Rule" id="MF_00165"/>
    </source>
</evidence>
<dbReference type="SUPFAM" id="SSF52540">
    <property type="entry name" value="P-loop containing nucleoside triphosphate hydrolases"/>
    <property type="match status" value="1"/>
</dbReference>
<dbReference type="InterPro" id="IPR027417">
    <property type="entry name" value="P-loop_NTPase"/>
</dbReference>
<evidence type="ECO:0000313" key="14">
    <source>
        <dbReference type="EMBL" id="PWE17186.1"/>
    </source>
</evidence>
<dbReference type="HAMAP" id="MF_00165">
    <property type="entry name" value="Thymidylate_kinase"/>
    <property type="match status" value="1"/>
</dbReference>
<comment type="caution">
    <text evidence="14">The sequence shown here is derived from an EMBL/GenBank/DDBJ whole genome shotgun (WGS) entry which is preliminary data.</text>
</comment>